<accession>A0ABR2JJK5</accession>
<evidence type="ECO:0000313" key="3">
    <source>
        <dbReference type="Proteomes" id="UP001470230"/>
    </source>
</evidence>
<name>A0ABR2JJK5_9EUKA</name>
<dbReference type="Proteomes" id="UP001470230">
    <property type="component" value="Unassembled WGS sequence"/>
</dbReference>
<feature type="region of interest" description="Disordered" evidence="1">
    <location>
        <begin position="32"/>
        <end position="53"/>
    </location>
</feature>
<proteinExistence type="predicted"/>
<dbReference type="EMBL" id="JAPFFF010000011">
    <property type="protein sequence ID" value="KAK8877974.1"/>
    <property type="molecule type" value="Genomic_DNA"/>
</dbReference>
<protein>
    <submittedName>
        <fullName evidence="2">Uncharacterized protein</fullName>
    </submittedName>
</protein>
<comment type="caution">
    <text evidence="2">The sequence shown here is derived from an EMBL/GenBank/DDBJ whole genome shotgun (WGS) entry which is preliminary data.</text>
</comment>
<organism evidence="2 3">
    <name type="scientific">Tritrichomonas musculus</name>
    <dbReference type="NCBI Taxonomy" id="1915356"/>
    <lineage>
        <taxon>Eukaryota</taxon>
        <taxon>Metamonada</taxon>
        <taxon>Parabasalia</taxon>
        <taxon>Tritrichomonadida</taxon>
        <taxon>Tritrichomonadidae</taxon>
        <taxon>Tritrichomonas</taxon>
    </lineage>
</organism>
<keyword evidence="3" id="KW-1185">Reference proteome</keyword>
<gene>
    <name evidence="2" type="ORF">M9Y10_004737</name>
</gene>
<sequence length="53" mass="6110">MSKTCWDGTLYEYGCMRFRKWDDGSNINESYTNPQSGVCEANEPINEPTIDIE</sequence>
<evidence type="ECO:0000313" key="2">
    <source>
        <dbReference type="EMBL" id="KAK8877974.1"/>
    </source>
</evidence>
<evidence type="ECO:0000256" key="1">
    <source>
        <dbReference type="SAM" id="MobiDB-lite"/>
    </source>
</evidence>
<reference evidence="2 3" key="1">
    <citation type="submission" date="2024-04" db="EMBL/GenBank/DDBJ databases">
        <title>Tritrichomonas musculus Genome.</title>
        <authorList>
            <person name="Alves-Ferreira E."/>
            <person name="Grigg M."/>
            <person name="Lorenzi H."/>
            <person name="Galac M."/>
        </authorList>
    </citation>
    <scope>NUCLEOTIDE SEQUENCE [LARGE SCALE GENOMIC DNA]</scope>
    <source>
        <strain evidence="2 3">EAF2021</strain>
    </source>
</reference>